<evidence type="ECO:0000256" key="4">
    <source>
        <dbReference type="ARBA" id="ARBA00023136"/>
    </source>
</evidence>
<name>A0A8T2NJQ4_9TELE</name>
<comment type="subcellular location">
    <subcellularLocation>
        <location evidence="1">Membrane</location>
        <topology evidence="1">Multi-pass membrane protein</topology>
    </subcellularLocation>
</comment>
<accession>A0A8T2NJQ4</accession>
<evidence type="ECO:0000256" key="5">
    <source>
        <dbReference type="SAM" id="Phobius"/>
    </source>
</evidence>
<feature type="transmembrane region" description="Helical" evidence="5">
    <location>
        <begin position="402"/>
        <end position="423"/>
    </location>
</feature>
<evidence type="ECO:0000256" key="1">
    <source>
        <dbReference type="ARBA" id="ARBA00004141"/>
    </source>
</evidence>
<keyword evidence="3 5" id="KW-1133">Transmembrane helix</keyword>
<reference evidence="7" key="1">
    <citation type="thesis" date="2021" institute="BYU ScholarsArchive" country="Provo, UT, USA">
        <title>Applications of and Algorithms for Genome Assembly and Genomic Analyses with an Emphasis on Marine Teleosts.</title>
        <authorList>
            <person name="Pickett B.D."/>
        </authorList>
    </citation>
    <scope>NUCLEOTIDE SEQUENCE</scope>
    <source>
        <strain evidence="7">HI-2016</strain>
    </source>
</reference>
<feature type="transmembrane region" description="Helical" evidence="5">
    <location>
        <begin position="117"/>
        <end position="136"/>
    </location>
</feature>
<feature type="transmembrane region" description="Helical" evidence="5">
    <location>
        <begin position="83"/>
        <end position="105"/>
    </location>
</feature>
<feature type="domain" description="Dendritic cell-specific transmembrane protein-like" evidence="6">
    <location>
        <begin position="257"/>
        <end position="446"/>
    </location>
</feature>
<feature type="transmembrane region" description="Helical" evidence="5">
    <location>
        <begin position="44"/>
        <end position="63"/>
    </location>
</feature>
<protein>
    <recommendedName>
        <fullName evidence="6">Dendritic cell-specific transmembrane protein-like domain-containing protein</fullName>
    </recommendedName>
</protein>
<keyword evidence="8" id="KW-1185">Reference proteome</keyword>
<feature type="transmembrane region" description="Helical" evidence="5">
    <location>
        <begin position="302"/>
        <end position="326"/>
    </location>
</feature>
<dbReference type="InterPro" id="IPR051856">
    <property type="entry name" value="CSR-E3_Ligase_Protein"/>
</dbReference>
<dbReference type="InterPro" id="IPR012858">
    <property type="entry name" value="DC_STAMP-like"/>
</dbReference>
<evidence type="ECO:0000256" key="3">
    <source>
        <dbReference type="ARBA" id="ARBA00022989"/>
    </source>
</evidence>
<dbReference type="PANTHER" id="PTHR21041">
    <property type="entry name" value="DENDRITIC CELL-SPECIFIC TRANSMEMBRANE PROTEIN"/>
    <property type="match status" value="1"/>
</dbReference>
<dbReference type="Pfam" id="PF07782">
    <property type="entry name" value="DC_STAMP"/>
    <property type="match status" value="1"/>
</dbReference>
<dbReference type="AlphaFoldDB" id="A0A8T2NJQ4"/>
<evidence type="ECO:0000259" key="6">
    <source>
        <dbReference type="Pfam" id="PF07782"/>
    </source>
</evidence>
<evidence type="ECO:0000256" key="2">
    <source>
        <dbReference type="ARBA" id="ARBA00022692"/>
    </source>
</evidence>
<comment type="caution">
    <text evidence="7">The sequence shown here is derived from an EMBL/GenBank/DDBJ whole genome shotgun (WGS) entry which is preliminary data.</text>
</comment>
<dbReference type="PANTHER" id="PTHR21041:SF3">
    <property type="entry name" value="OSTEOCLAST STIMULATORY TRANSMEMBRANE PROTEIN"/>
    <property type="match status" value="1"/>
</dbReference>
<gene>
    <name evidence="7" type="ORF">JZ751_023905</name>
</gene>
<evidence type="ECO:0000313" key="8">
    <source>
        <dbReference type="Proteomes" id="UP000824540"/>
    </source>
</evidence>
<keyword evidence="2 5" id="KW-0812">Transmembrane</keyword>
<organism evidence="7 8">
    <name type="scientific">Albula glossodonta</name>
    <name type="common">roundjaw bonefish</name>
    <dbReference type="NCBI Taxonomy" id="121402"/>
    <lineage>
        <taxon>Eukaryota</taxon>
        <taxon>Metazoa</taxon>
        <taxon>Chordata</taxon>
        <taxon>Craniata</taxon>
        <taxon>Vertebrata</taxon>
        <taxon>Euteleostomi</taxon>
        <taxon>Actinopterygii</taxon>
        <taxon>Neopterygii</taxon>
        <taxon>Teleostei</taxon>
        <taxon>Albuliformes</taxon>
        <taxon>Albulidae</taxon>
        <taxon>Albula</taxon>
    </lineage>
</organism>
<dbReference type="OrthoDB" id="9947082at2759"/>
<sequence length="482" mass="54306">MALLRRLAGFVHTFRRGPGRHLKATLAHLWSVYSKPAPECAKEVMTLLFLCSMITVVTAFLTFRWMSEILKYDQMSSSIAAGLYAAAAFPLLSLIHPLRCAFTVILPTLGTKQGRKLILSTAVMLLVLNVIPSIAANMGVVVRVLKCTAEGMAQSLINSSELVNRAKEELIEQMKSTDNSIVPMLREFNQDTNINVTEVKQRFEVLSHRIENDFSHATHIIKHAKLVANRLVAVFFVIYLFAESALYLNAYLTNVKFDNKYVTGELFHIARENGIQLVPDDLKNMVFSTSCRISKEEFLKCILRFAAVTLYFIATAFIVVLDYVVYDLLRQGRPWITNMPPMSISMSVNYKVTSYVVPACLFPTSCKRTTSQLVNFQQTFSWSFSFGAEGCVPEASPPDSGVTAALLLLYLLAYTMVLLEVYASRARRKVSASFFPKQERKRTESLFKKILAKQEKQRNGVFFIDIHRSGFSKPGTPGLRHM</sequence>
<feature type="transmembrane region" description="Helical" evidence="5">
    <location>
        <begin position="231"/>
        <end position="252"/>
    </location>
</feature>
<keyword evidence="4 5" id="KW-0472">Membrane</keyword>
<evidence type="ECO:0000313" key="7">
    <source>
        <dbReference type="EMBL" id="KAG9339211.1"/>
    </source>
</evidence>
<proteinExistence type="predicted"/>
<dbReference type="GO" id="GO:0016020">
    <property type="term" value="C:membrane"/>
    <property type="evidence" value="ECO:0007669"/>
    <property type="project" value="UniProtKB-SubCell"/>
</dbReference>
<dbReference type="EMBL" id="JAFBMS010000056">
    <property type="protein sequence ID" value="KAG9339211.1"/>
    <property type="molecule type" value="Genomic_DNA"/>
</dbReference>
<dbReference type="Proteomes" id="UP000824540">
    <property type="component" value="Unassembled WGS sequence"/>
</dbReference>